<dbReference type="SUPFAM" id="SSF57889">
    <property type="entry name" value="Cysteine-rich domain"/>
    <property type="match status" value="2"/>
</dbReference>
<proteinExistence type="predicted"/>
<feature type="domain" description="DC1" evidence="3">
    <location>
        <begin position="4"/>
        <end position="46"/>
    </location>
</feature>
<dbReference type="EMBL" id="JASCZI010061361">
    <property type="protein sequence ID" value="MED6138529.1"/>
    <property type="molecule type" value="Genomic_DNA"/>
</dbReference>
<dbReference type="InterPro" id="IPR046349">
    <property type="entry name" value="C1-like_sf"/>
</dbReference>
<comment type="caution">
    <text evidence="4">The sequence shown here is derived from an EMBL/GenBank/DDBJ whole genome shotgun (WGS) entry which is preliminary data.</text>
</comment>
<evidence type="ECO:0000313" key="4">
    <source>
        <dbReference type="EMBL" id="MED6138529.1"/>
    </source>
</evidence>
<reference evidence="4 5" key="1">
    <citation type="journal article" date="2023" name="Plants (Basel)">
        <title>Bridging the Gap: Combining Genomics and Transcriptomics Approaches to Understand Stylosanthes scabra, an Orphan Legume from the Brazilian Caatinga.</title>
        <authorList>
            <person name="Ferreira-Neto J.R.C."/>
            <person name="da Silva M.D."/>
            <person name="Binneck E."/>
            <person name="de Melo N.F."/>
            <person name="da Silva R.H."/>
            <person name="de Melo A.L.T.M."/>
            <person name="Pandolfi V."/>
            <person name="Bustamante F.O."/>
            <person name="Brasileiro-Vidal A.C."/>
            <person name="Benko-Iseppon A.M."/>
        </authorList>
    </citation>
    <scope>NUCLEOTIDE SEQUENCE [LARGE SCALE GENOMIC DNA]</scope>
    <source>
        <tissue evidence="4">Leaves</tissue>
    </source>
</reference>
<dbReference type="PANTHER" id="PTHR46477:SF15">
    <property type="entry name" value="CYSTEINE_HISTIDINE-RICH C1 DOMAIN PROTEIN"/>
    <property type="match status" value="1"/>
</dbReference>
<keyword evidence="2" id="KW-0472">Membrane</keyword>
<keyword evidence="5" id="KW-1185">Reference proteome</keyword>
<organism evidence="4 5">
    <name type="scientific">Stylosanthes scabra</name>
    <dbReference type="NCBI Taxonomy" id="79078"/>
    <lineage>
        <taxon>Eukaryota</taxon>
        <taxon>Viridiplantae</taxon>
        <taxon>Streptophyta</taxon>
        <taxon>Embryophyta</taxon>
        <taxon>Tracheophyta</taxon>
        <taxon>Spermatophyta</taxon>
        <taxon>Magnoliopsida</taxon>
        <taxon>eudicotyledons</taxon>
        <taxon>Gunneridae</taxon>
        <taxon>Pentapetalae</taxon>
        <taxon>rosids</taxon>
        <taxon>fabids</taxon>
        <taxon>Fabales</taxon>
        <taxon>Fabaceae</taxon>
        <taxon>Papilionoideae</taxon>
        <taxon>50 kb inversion clade</taxon>
        <taxon>dalbergioids sensu lato</taxon>
        <taxon>Dalbergieae</taxon>
        <taxon>Pterocarpus clade</taxon>
        <taxon>Stylosanthes</taxon>
    </lineage>
</organism>
<feature type="transmembrane region" description="Helical" evidence="2">
    <location>
        <begin position="219"/>
        <end position="243"/>
    </location>
</feature>
<evidence type="ECO:0000256" key="2">
    <source>
        <dbReference type="SAM" id="Phobius"/>
    </source>
</evidence>
<keyword evidence="2" id="KW-0812">Transmembrane</keyword>
<dbReference type="PANTHER" id="PTHR46477">
    <property type="entry name" value="CYSTEINE/HISTIDINE-RICH C1 DOMAIN FAMILY PROTEIN"/>
    <property type="match status" value="1"/>
</dbReference>
<evidence type="ECO:0000256" key="1">
    <source>
        <dbReference type="ARBA" id="ARBA00022737"/>
    </source>
</evidence>
<dbReference type="Proteomes" id="UP001341840">
    <property type="component" value="Unassembled WGS sequence"/>
</dbReference>
<keyword evidence="2" id="KW-1133">Transmembrane helix</keyword>
<evidence type="ECO:0000313" key="5">
    <source>
        <dbReference type="Proteomes" id="UP001341840"/>
    </source>
</evidence>
<name>A0ABU6SQX1_9FABA</name>
<accession>A0ABU6SQX1</accession>
<evidence type="ECO:0000259" key="3">
    <source>
        <dbReference type="Pfam" id="PF03107"/>
    </source>
</evidence>
<dbReference type="InterPro" id="IPR004146">
    <property type="entry name" value="DC1"/>
</dbReference>
<protein>
    <recommendedName>
        <fullName evidence="3">DC1 domain-containing protein</fullName>
    </recommendedName>
</protein>
<dbReference type="Pfam" id="PF03107">
    <property type="entry name" value="C1_2"/>
    <property type="match status" value="2"/>
</dbReference>
<sequence>MDYPSHSHPLHFNPPGAPYKCSGCKELGFGPSYSCENCNYILHEECTNVDRLAFHRFFPKSHFEFYENSPGYRARVCDACGKDVLGFVYHCSQTGFDLHPCCLKLKDSVCDKDGCVRMKLCEKVPRKCLKCKSKIVVNKVKGWCYVSCEDTSSCYHVSCVKELILENWKRGYFSTTQEQEEQNNNYSIINHEMIDYESNQLALRRSSRRLKKIKKYTQIAVVVFKLIFSAIFGNPISAIATLVEALVQDY</sequence>
<dbReference type="Gene3D" id="3.30.60.20">
    <property type="match status" value="1"/>
</dbReference>
<gene>
    <name evidence="4" type="ORF">PIB30_075018</name>
</gene>
<feature type="domain" description="DC1" evidence="3">
    <location>
        <begin position="68"/>
        <end position="102"/>
    </location>
</feature>
<keyword evidence="1" id="KW-0677">Repeat</keyword>